<dbReference type="Proteomes" id="UP001174909">
    <property type="component" value="Unassembled WGS sequence"/>
</dbReference>
<protein>
    <submittedName>
        <fullName evidence="1">Uncharacterized protein</fullName>
    </submittedName>
</protein>
<keyword evidence="2" id="KW-1185">Reference proteome</keyword>
<gene>
    <name evidence="1" type="ORF">GBAR_LOCUS26459</name>
</gene>
<reference evidence="1" key="1">
    <citation type="submission" date="2023-03" db="EMBL/GenBank/DDBJ databases">
        <authorList>
            <person name="Steffen K."/>
            <person name="Cardenas P."/>
        </authorList>
    </citation>
    <scope>NUCLEOTIDE SEQUENCE</scope>
</reference>
<proteinExistence type="predicted"/>
<evidence type="ECO:0000313" key="2">
    <source>
        <dbReference type="Proteomes" id="UP001174909"/>
    </source>
</evidence>
<organism evidence="1 2">
    <name type="scientific">Geodia barretti</name>
    <name type="common">Barrett's horny sponge</name>
    <dbReference type="NCBI Taxonomy" id="519541"/>
    <lineage>
        <taxon>Eukaryota</taxon>
        <taxon>Metazoa</taxon>
        <taxon>Porifera</taxon>
        <taxon>Demospongiae</taxon>
        <taxon>Heteroscleromorpha</taxon>
        <taxon>Tetractinellida</taxon>
        <taxon>Astrophorina</taxon>
        <taxon>Geodiidae</taxon>
        <taxon>Geodia</taxon>
    </lineage>
</organism>
<sequence>MVLQSLIGRGPGKTLPQLIPPLVDKCSIVSYTGCDSSISVWTVQMYCHSWWILSTNITVTVLTKLCYKYCQIR</sequence>
<name>A0AA35XCY6_GEOBA</name>
<dbReference type="AlphaFoldDB" id="A0AA35XCY6"/>
<dbReference type="EMBL" id="CASHTH010003682">
    <property type="protein sequence ID" value="CAI8047831.1"/>
    <property type="molecule type" value="Genomic_DNA"/>
</dbReference>
<accession>A0AA35XCY6</accession>
<evidence type="ECO:0000313" key="1">
    <source>
        <dbReference type="EMBL" id="CAI8047831.1"/>
    </source>
</evidence>
<comment type="caution">
    <text evidence="1">The sequence shown here is derived from an EMBL/GenBank/DDBJ whole genome shotgun (WGS) entry which is preliminary data.</text>
</comment>